<dbReference type="SMART" id="SM00345">
    <property type="entry name" value="HTH_GNTR"/>
    <property type="match status" value="1"/>
</dbReference>
<dbReference type="InterPro" id="IPR000524">
    <property type="entry name" value="Tscrpt_reg_HTH_GntR"/>
</dbReference>
<dbReference type="PATRIC" id="fig|1441730.3.peg.633"/>
<dbReference type="GO" id="GO:0030170">
    <property type="term" value="F:pyridoxal phosphate binding"/>
    <property type="evidence" value="ECO:0007669"/>
    <property type="project" value="InterPro"/>
</dbReference>
<reference evidence="8" key="1">
    <citation type="submission" date="2015-01" db="EMBL/GenBank/DDBJ databases">
        <title>Draft genome sequence of Rhodococcus pyridinivorans strain KG-16, a hydrocarbon-degrading bacterium.</title>
        <authorList>
            <person name="Aggarwal R.K."/>
            <person name="Dawar C."/>
        </authorList>
    </citation>
    <scope>NUCLEOTIDE SEQUENCE [LARGE SCALE GENOMIC DNA]</scope>
    <source>
        <strain evidence="8">KG-16</strain>
    </source>
</reference>
<dbReference type="Pfam" id="PF00392">
    <property type="entry name" value="GntR"/>
    <property type="match status" value="1"/>
</dbReference>
<dbReference type="GO" id="GO:0003700">
    <property type="term" value="F:DNA-binding transcription factor activity"/>
    <property type="evidence" value="ECO:0007669"/>
    <property type="project" value="InterPro"/>
</dbReference>
<keyword evidence="5" id="KW-0804">Transcription</keyword>
<evidence type="ECO:0000256" key="3">
    <source>
        <dbReference type="ARBA" id="ARBA00023015"/>
    </source>
</evidence>
<name>A0A0V9UQZ1_9NOCA</name>
<reference evidence="7 8" key="2">
    <citation type="journal article" date="2016" name="Genome Announc.">
        <title>Draft Genome Sequence of a Versatile Hydrocarbon-Degrading Bacterium, Rhodococcus pyridinivorans Strain KG-16, Collected from Oil Fields in India.</title>
        <authorList>
            <person name="Aggarwal R.K."/>
            <person name="Dawar C."/>
            <person name="Phanindranath R."/>
            <person name="Mutnuri L."/>
            <person name="Dayal A.M."/>
        </authorList>
    </citation>
    <scope>NUCLEOTIDE SEQUENCE [LARGE SCALE GENOMIC DNA]</scope>
    <source>
        <strain evidence="7 8">KG-16</strain>
    </source>
</reference>
<evidence type="ECO:0000313" key="7">
    <source>
        <dbReference type="EMBL" id="KSZ60424.1"/>
    </source>
</evidence>
<protein>
    <submittedName>
        <fullName evidence="7">DeoR faimly transcriptional regulator</fullName>
    </submittedName>
</protein>
<evidence type="ECO:0000256" key="1">
    <source>
        <dbReference type="ARBA" id="ARBA00005384"/>
    </source>
</evidence>
<dbReference type="Proteomes" id="UP000053060">
    <property type="component" value="Unassembled WGS sequence"/>
</dbReference>
<keyword evidence="3" id="KW-0805">Transcription regulation</keyword>
<evidence type="ECO:0000256" key="2">
    <source>
        <dbReference type="ARBA" id="ARBA00022898"/>
    </source>
</evidence>
<evidence type="ECO:0000259" key="6">
    <source>
        <dbReference type="PROSITE" id="PS50949"/>
    </source>
</evidence>
<dbReference type="InterPro" id="IPR015421">
    <property type="entry name" value="PyrdxlP-dep_Trfase_major"/>
</dbReference>
<dbReference type="CDD" id="cd07377">
    <property type="entry name" value="WHTH_GntR"/>
    <property type="match status" value="1"/>
</dbReference>
<dbReference type="PANTHER" id="PTHR46577">
    <property type="entry name" value="HTH-TYPE TRANSCRIPTIONAL REGULATORY PROTEIN GABR"/>
    <property type="match status" value="1"/>
</dbReference>
<evidence type="ECO:0000313" key="8">
    <source>
        <dbReference type="Proteomes" id="UP000053060"/>
    </source>
</evidence>
<dbReference type="PRINTS" id="PR00035">
    <property type="entry name" value="HTHGNTR"/>
</dbReference>
<dbReference type="SUPFAM" id="SSF53383">
    <property type="entry name" value="PLP-dependent transferases"/>
    <property type="match status" value="1"/>
</dbReference>
<dbReference type="CDD" id="cd00609">
    <property type="entry name" value="AAT_like"/>
    <property type="match status" value="1"/>
</dbReference>
<accession>A0A0V9UQZ1</accession>
<comment type="caution">
    <text evidence="7">The sequence shown here is derived from an EMBL/GenBank/DDBJ whole genome shotgun (WGS) entry which is preliminary data.</text>
</comment>
<dbReference type="RefSeq" id="WP_060650533.1">
    <property type="nucleotide sequence ID" value="NZ_AZXY01000001.1"/>
</dbReference>
<dbReference type="InterPro" id="IPR051446">
    <property type="entry name" value="HTH_trans_reg/aminotransferase"/>
</dbReference>
<dbReference type="InterPro" id="IPR004839">
    <property type="entry name" value="Aminotransferase_I/II_large"/>
</dbReference>
<comment type="similarity">
    <text evidence="1">In the C-terminal section; belongs to the class-I pyridoxal-phosphate-dependent aminotransferase family.</text>
</comment>
<gene>
    <name evidence="7" type="ORF">Z045_03000</name>
</gene>
<dbReference type="Gene3D" id="1.10.10.10">
    <property type="entry name" value="Winged helix-like DNA-binding domain superfamily/Winged helix DNA-binding domain"/>
    <property type="match status" value="1"/>
</dbReference>
<evidence type="ECO:0000256" key="4">
    <source>
        <dbReference type="ARBA" id="ARBA00023125"/>
    </source>
</evidence>
<sequence length="493" mass="52961">MITRAIGAGSLVRDLGNWQDSGQSHSRRSARADPRPAYRALADSIRLLVHDGRVPLGVALPSERELAAALSVSRTTVASAYAALREEGYLRSRQGARSTVAVPARRDSENTGSRMPIGPAIDLSNASLPAPAAEIEAAYAAALRSMSTYLDSHGMEPIGVSVLREVIARRYRERGLPTSPDQIMVTSGAQHAMRLLLGVLDDPGDRVVVDHPTYPNALEAIRRYGARPVPVPVRPENGPHGGWDLDGVASAVRQTAARTAFLVPDFHNPTGLCLDEDGRAELARIMRDTRTTLVVDESMVDLWLDAPPPPPVAAMPAGASVVTVGSTAKSLWGGLRVGWIRADRDTIVRLAGARTAVDLGTPVMEQLAAAHLLSDVDELLERRRAALRERRRALCDALDRRLPDWEYTPGQGGMSLWARMPEPVSTSLAAAAPSHGVLLSAGPRFGVQGAFEHFVRLPYTQDVEVLDDAVEAMAAAYDQVASGRTPDEARLVV</sequence>
<dbReference type="InterPro" id="IPR036390">
    <property type="entry name" value="WH_DNA-bd_sf"/>
</dbReference>
<evidence type="ECO:0000256" key="5">
    <source>
        <dbReference type="ARBA" id="ARBA00023163"/>
    </source>
</evidence>
<organism evidence="7 8">
    <name type="scientific">Rhodococcus pyridinivorans KG-16</name>
    <dbReference type="NCBI Taxonomy" id="1441730"/>
    <lineage>
        <taxon>Bacteria</taxon>
        <taxon>Bacillati</taxon>
        <taxon>Actinomycetota</taxon>
        <taxon>Actinomycetes</taxon>
        <taxon>Mycobacteriales</taxon>
        <taxon>Nocardiaceae</taxon>
        <taxon>Rhodococcus</taxon>
    </lineage>
</organism>
<dbReference type="InterPro" id="IPR015424">
    <property type="entry name" value="PyrdxlP-dep_Trfase"/>
</dbReference>
<dbReference type="Pfam" id="PF00155">
    <property type="entry name" value="Aminotran_1_2"/>
    <property type="match status" value="1"/>
</dbReference>
<dbReference type="InterPro" id="IPR036388">
    <property type="entry name" value="WH-like_DNA-bd_sf"/>
</dbReference>
<keyword evidence="4" id="KW-0238">DNA-binding</keyword>
<dbReference type="Gene3D" id="3.40.640.10">
    <property type="entry name" value="Type I PLP-dependent aspartate aminotransferase-like (Major domain)"/>
    <property type="match status" value="1"/>
</dbReference>
<feature type="domain" description="HTH gntR-type" evidence="6">
    <location>
        <begin position="35"/>
        <end position="103"/>
    </location>
</feature>
<dbReference type="EMBL" id="AZXY01000001">
    <property type="protein sequence ID" value="KSZ60424.1"/>
    <property type="molecule type" value="Genomic_DNA"/>
</dbReference>
<dbReference type="SUPFAM" id="SSF46785">
    <property type="entry name" value="Winged helix' DNA-binding domain"/>
    <property type="match status" value="1"/>
</dbReference>
<proteinExistence type="inferred from homology"/>
<dbReference type="PROSITE" id="PS50949">
    <property type="entry name" value="HTH_GNTR"/>
    <property type="match status" value="1"/>
</dbReference>
<keyword evidence="2" id="KW-0663">Pyridoxal phosphate</keyword>
<dbReference type="AlphaFoldDB" id="A0A0V9UQZ1"/>
<dbReference type="GO" id="GO:0003677">
    <property type="term" value="F:DNA binding"/>
    <property type="evidence" value="ECO:0007669"/>
    <property type="project" value="UniProtKB-KW"/>
</dbReference>
<dbReference type="PANTHER" id="PTHR46577:SF1">
    <property type="entry name" value="HTH-TYPE TRANSCRIPTIONAL REGULATORY PROTEIN GABR"/>
    <property type="match status" value="1"/>
</dbReference>